<keyword evidence="5 7" id="KW-0539">Nucleus</keyword>
<keyword evidence="4 7" id="KW-0235">DNA replication</keyword>
<reference evidence="9 10" key="1">
    <citation type="submission" date="2014-04" db="EMBL/GenBank/DDBJ databases">
        <title>Evolutionary Origins and Diversification of the Mycorrhizal Mutualists.</title>
        <authorList>
            <consortium name="DOE Joint Genome Institute"/>
            <consortium name="Mycorrhizal Genomics Consortium"/>
            <person name="Kohler A."/>
            <person name="Kuo A."/>
            <person name="Nagy L.G."/>
            <person name="Floudas D."/>
            <person name="Copeland A."/>
            <person name="Barry K.W."/>
            <person name="Cichocki N."/>
            <person name="Veneault-Fourrey C."/>
            <person name="LaButti K."/>
            <person name="Lindquist E.A."/>
            <person name="Lipzen A."/>
            <person name="Lundell T."/>
            <person name="Morin E."/>
            <person name="Murat C."/>
            <person name="Riley R."/>
            <person name="Ohm R."/>
            <person name="Sun H."/>
            <person name="Tunlid A."/>
            <person name="Henrissat B."/>
            <person name="Grigoriev I.V."/>
            <person name="Hibbett D.S."/>
            <person name="Martin F."/>
        </authorList>
    </citation>
    <scope>NUCLEOTIDE SEQUENCE [LARGE SCALE GENOMIC DNA]</scope>
    <source>
        <strain evidence="9 10">MD-312</strain>
    </source>
</reference>
<evidence type="ECO:0000256" key="6">
    <source>
        <dbReference type="ARBA" id="ARBA00023306"/>
    </source>
</evidence>
<dbReference type="AlphaFoldDB" id="A0A0C9WFP3"/>
<evidence type="ECO:0000256" key="5">
    <source>
        <dbReference type="ARBA" id="ARBA00023242"/>
    </source>
</evidence>
<feature type="region of interest" description="Disordered" evidence="8">
    <location>
        <begin position="48"/>
        <end position="244"/>
    </location>
</feature>
<dbReference type="Pfam" id="PF11719">
    <property type="entry name" value="Drc1-Sld2"/>
    <property type="match status" value="1"/>
</dbReference>
<feature type="compositionally biased region" description="Polar residues" evidence="8">
    <location>
        <begin position="297"/>
        <end position="306"/>
    </location>
</feature>
<feature type="compositionally biased region" description="Pro residues" evidence="8">
    <location>
        <begin position="150"/>
        <end position="162"/>
    </location>
</feature>
<feature type="compositionally biased region" description="Polar residues" evidence="8">
    <location>
        <begin position="268"/>
        <end position="279"/>
    </location>
</feature>
<proteinExistence type="inferred from homology"/>
<evidence type="ECO:0000256" key="4">
    <source>
        <dbReference type="ARBA" id="ARBA00022705"/>
    </source>
</evidence>
<feature type="compositionally biased region" description="Acidic residues" evidence="8">
    <location>
        <begin position="430"/>
        <end position="440"/>
    </location>
</feature>
<feature type="compositionally biased region" description="Basic residues" evidence="8">
    <location>
        <begin position="412"/>
        <end position="425"/>
    </location>
</feature>
<dbReference type="InterPro" id="IPR040203">
    <property type="entry name" value="Sld2"/>
</dbReference>
<evidence type="ECO:0000256" key="1">
    <source>
        <dbReference type="ARBA" id="ARBA00004123"/>
    </source>
</evidence>
<dbReference type="GO" id="GO:0006270">
    <property type="term" value="P:DNA replication initiation"/>
    <property type="evidence" value="ECO:0007669"/>
    <property type="project" value="UniProtKB-UniRule"/>
</dbReference>
<gene>
    <name evidence="9" type="ORF">HYDPIDRAFT_27745</name>
</gene>
<dbReference type="FunFam" id="1.10.10.1460:FF:000001">
    <property type="entry name" value="DNA replication regulator Sld2"/>
    <property type="match status" value="1"/>
</dbReference>
<dbReference type="Proteomes" id="UP000053820">
    <property type="component" value="Unassembled WGS sequence"/>
</dbReference>
<dbReference type="EMBL" id="KN839844">
    <property type="protein sequence ID" value="KIJ65011.1"/>
    <property type="molecule type" value="Genomic_DNA"/>
</dbReference>
<comment type="similarity">
    <text evidence="2 7">Belongs to the SLD2 family.</text>
</comment>
<comment type="function">
    <text evidence="7">Has a role in the initiation of DNA replication. Required at S-phase checkpoint.</text>
</comment>
<feature type="compositionally biased region" description="Low complexity" evidence="8">
    <location>
        <begin position="52"/>
        <end position="66"/>
    </location>
</feature>
<dbReference type="GO" id="GO:0003697">
    <property type="term" value="F:single-stranded DNA binding"/>
    <property type="evidence" value="ECO:0007669"/>
    <property type="project" value="TreeGrafter"/>
</dbReference>
<evidence type="ECO:0000313" key="10">
    <source>
        <dbReference type="Proteomes" id="UP000053820"/>
    </source>
</evidence>
<feature type="compositionally biased region" description="Polar residues" evidence="8">
    <location>
        <begin position="163"/>
        <end position="179"/>
    </location>
</feature>
<dbReference type="PANTHER" id="PTHR28124">
    <property type="entry name" value="DNA REPLICATION REGULATOR SLD2"/>
    <property type="match status" value="1"/>
</dbReference>
<dbReference type="GO" id="GO:1902977">
    <property type="term" value="P:mitotic DNA replication preinitiation complex assembly"/>
    <property type="evidence" value="ECO:0007669"/>
    <property type="project" value="TreeGrafter"/>
</dbReference>
<evidence type="ECO:0000256" key="8">
    <source>
        <dbReference type="SAM" id="MobiDB-lite"/>
    </source>
</evidence>
<accession>A0A0C9WFP3</accession>
<keyword evidence="6 7" id="KW-0131">Cell cycle</keyword>
<feature type="region of interest" description="Disordered" evidence="8">
    <location>
        <begin position="473"/>
        <end position="492"/>
    </location>
</feature>
<organism evidence="9 10">
    <name type="scientific">Hydnomerulius pinastri MD-312</name>
    <dbReference type="NCBI Taxonomy" id="994086"/>
    <lineage>
        <taxon>Eukaryota</taxon>
        <taxon>Fungi</taxon>
        <taxon>Dikarya</taxon>
        <taxon>Basidiomycota</taxon>
        <taxon>Agaricomycotina</taxon>
        <taxon>Agaricomycetes</taxon>
        <taxon>Agaricomycetidae</taxon>
        <taxon>Boletales</taxon>
        <taxon>Boletales incertae sedis</taxon>
        <taxon>Leucogyrophana</taxon>
    </lineage>
</organism>
<evidence type="ECO:0000256" key="7">
    <source>
        <dbReference type="RuleBase" id="RU367067"/>
    </source>
</evidence>
<dbReference type="OrthoDB" id="8775810at2759"/>
<protein>
    <recommendedName>
        <fullName evidence="3 7">DNA replication regulator SLD2</fullName>
    </recommendedName>
</protein>
<dbReference type="GO" id="GO:0031261">
    <property type="term" value="C:DNA replication preinitiation complex"/>
    <property type="evidence" value="ECO:0007669"/>
    <property type="project" value="TreeGrafter"/>
</dbReference>
<evidence type="ECO:0000256" key="2">
    <source>
        <dbReference type="ARBA" id="ARBA00007276"/>
    </source>
</evidence>
<evidence type="ECO:0000313" key="9">
    <source>
        <dbReference type="EMBL" id="KIJ65011.1"/>
    </source>
</evidence>
<feature type="region of interest" description="Disordered" evidence="8">
    <location>
        <begin position="537"/>
        <end position="573"/>
    </location>
</feature>
<dbReference type="GO" id="GO:0000727">
    <property type="term" value="P:double-strand break repair via break-induced replication"/>
    <property type="evidence" value="ECO:0007669"/>
    <property type="project" value="TreeGrafter"/>
</dbReference>
<sequence>MSDLATVRTEVKAWERDFRSRYGRDPSVQDIRDQPAIAEKYKLYKKLSKATSSSSQVVAGSSSQNPPSTPPRPPPGSSRAGIIPKSRAVEAAAPLPGFNPFSPVKTKGKEKVTPRASASQAPSRKPPSANPFATPAKNKSKPHARTRTPSPDPFPSILPPQPKASSSNSQGPHQSNTAVSRARKRLRGEPVSPSPNKPKRQRLGSQALLPLPNLEDSSNSEEEPDGELAACDFNSSFVDDSPVKAPAGGKSFKLLFDDALPALSIPKKSTLSAPSQPNGPSLDAYFVQGGSRDTLGQYASQKVNQHSSKSGGVVSKPGYRANGAHAKISNQIFPTKVDMTGADPVGRATRKPILTGVVSKTSQPRTSVKRALDEGDLAPVTTQLGVAPHAKLPLVPPSPPPGESTSSYRGPNKGKGKAVASRKKARVVDEESEEEEDSPDEIAVKVVTRNHGKPLLQNGDDLDWDPLLNLGARSHDPDAKGEVDANHHESDTFSVDLPDKLRLVLAISPSRIHNSKEERVVRGLLYGDRVGHYNASKGGDIWDVGEGDESVRGDTEAEDDWEGEPVPWEVGEL</sequence>
<dbReference type="PANTHER" id="PTHR28124:SF1">
    <property type="entry name" value="DNA REPLICATION REGULATOR SLD2"/>
    <property type="match status" value="1"/>
</dbReference>
<evidence type="ECO:0000256" key="3">
    <source>
        <dbReference type="ARBA" id="ARBA00018363"/>
    </source>
</evidence>
<dbReference type="InterPro" id="IPR021110">
    <property type="entry name" value="DNA_rep_checkpnt_protein"/>
</dbReference>
<dbReference type="Gene3D" id="1.10.10.1460">
    <property type="match status" value="1"/>
</dbReference>
<dbReference type="HOGENOM" id="CLU_035050_0_0_1"/>
<feature type="region of interest" description="Disordered" evidence="8">
    <location>
        <begin position="268"/>
        <end position="320"/>
    </location>
</feature>
<name>A0A0C9WFP3_9AGAM</name>
<feature type="compositionally biased region" description="Low complexity" evidence="8">
    <location>
        <begin position="307"/>
        <end position="316"/>
    </location>
</feature>
<feature type="region of interest" description="Disordered" evidence="8">
    <location>
        <begin position="353"/>
        <end position="441"/>
    </location>
</feature>
<feature type="compositionally biased region" description="Pro residues" evidence="8">
    <location>
        <begin position="67"/>
        <end position="76"/>
    </location>
</feature>
<comment type="subcellular location">
    <subcellularLocation>
        <location evidence="1 7">Nucleus</location>
    </subcellularLocation>
</comment>
<keyword evidence="10" id="KW-1185">Reference proteome</keyword>
<dbReference type="GO" id="GO:0003688">
    <property type="term" value="F:DNA replication origin binding"/>
    <property type="evidence" value="ECO:0007669"/>
    <property type="project" value="TreeGrafter"/>
</dbReference>